<protein>
    <recommendedName>
        <fullName evidence="3">Transposase</fullName>
    </recommendedName>
</protein>
<dbReference type="SUPFAM" id="SSF46689">
    <property type="entry name" value="Homeodomain-like"/>
    <property type="match status" value="1"/>
</dbReference>
<comment type="caution">
    <text evidence="1">The sequence shown here is derived from an EMBL/GenBank/DDBJ whole genome shotgun (WGS) entry which is preliminary data.</text>
</comment>
<evidence type="ECO:0000313" key="1">
    <source>
        <dbReference type="EMBL" id="GAA5802141.1"/>
    </source>
</evidence>
<keyword evidence="2" id="KW-1185">Reference proteome</keyword>
<gene>
    <name evidence="1" type="ORF">HPULCUR_007602</name>
</gene>
<dbReference type="Proteomes" id="UP001476247">
    <property type="component" value="Unassembled WGS sequence"/>
</dbReference>
<organism evidence="1 2">
    <name type="scientific">Helicostylum pulchrum</name>
    <dbReference type="NCBI Taxonomy" id="562976"/>
    <lineage>
        <taxon>Eukaryota</taxon>
        <taxon>Fungi</taxon>
        <taxon>Fungi incertae sedis</taxon>
        <taxon>Mucoromycota</taxon>
        <taxon>Mucoromycotina</taxon>
        <taxon>Mucoromycetes</taxon>
        <taxon>Mucorales</taxon>
        <taxon>Mucorineae</taxon>
        <taxon>Mucoraceae</taxon>
        <taxon>Helicostylum</taxon>
    </lineage>
</organism>
<name>A0ABP9Y573_9FUNG</name>
<dbReference type="EMBL" id="BAABUJ010000021">
    <property type="protein sequence ID" value="GAA5802141.1"/>
    <property type="molecule type" value="Genomic_DNA"/>
</dbReference>
<evidence type="ECO:0008006" key="3">
    <source>
        <dbReference type="Google" id="ProtNLM"/>
    </source>
</evidence>
<proteinExistence type="predicted"/>
<accession>A0ABP9Y573</accession>
<evidence type="ECO:0000313" key="2">
    <source>
        <dbReference type="Proteomes" id="UP001476247"/>
    </source>
</evidence>
<sequence>MTKSAFLYEDGHENVYNEKGERFFDPMEDVLTEISDPNGLKERGKVTSHAKDLGINPRTAMRWWKHYEEIGKVAYKKSERNFGRPNSLTPEHEQSIQQIVEKDAQLYADDIIDSLTSQFENFEISKSQMNHQLKNNMLITTKKPTFDPKIRNSDNNLQTRYEWFMKWKDSDLDYTKNCVFIGEDGFNINMRNN</sequence>
<reference evidence="1 2" key="1">
    <citation type="submission" date="2024-04" db="EMBL/GenBank/DDBJ databases">
        <title>genome sequences of Mucor flavus KT1a and Helicostylum pulchrum KT1b strains isolation_sourced from the surface of a dry-aged beef.</title>
        <authorList>
            <person name="Toyotome T."/>
            <person name="Hosono M."/>
            <person name="Torimaru M."/>
            <person name="Fukuda K."/>
            <person name="Mikami N."/>
        </authorList>
    </citation>
    <scope>NUCLEOTIDE SEQUENCE [LARGE SCALE GENOMIC DNA]</scope>
    <source>
        <strain evidence="1 2">KT1b</strain>
    </source>
</reference>
<dbReference type="InterPro" id="IPR009057">
    <property type="entry name" value="Homeodomain-like_sf"/>
</dbReference>